<sequence>MNVRLRTRLRTPLVIAATLFFVLAVLSLSFKHAPVMQAAEGLIISLTAPAINGLNWVGGSLKRVWSDYFYLVGLRKENAELKRRLEEYQLKEVRYQEALLEARRLEILLELKKQLALPVTGARVVAYDPSQWSRCVIIDIGKKEGADLGLAVLAQGGIVGRIIESYPHYAKVMLVVDRNSGADAIIQRNRVRGILQGKGGNRCSLEYVPKNADVEVGDLGLASGLGGIYPAGQVFGRVSQVDKKTGGPFQEIIVTPGANLSALEEVLVVKTAKLAFNP</sequence>
<name>A0A7C3ZA54_9BACT</name>
<dbReference type="Gene3D" id="2.40.10.340">
    <property type="entry name" value="Rod shape-determining protein MreC, domain 1"/>
    <property type="match status" value="1"/>
</dbReference>
<evidence type="ECO:0000256" key="1">
    <source>
        <dbReference type="ARBA" id="ARBA00009369"/>
    </source>
</evidence>
<dbReference type="PANTHER" id="PTHR34138">
    <property type="entry name" value="CELL SHAPE-DETERMINING PROTEIN MREC"/>
    <property type="match status" value="1"/>
</dbReference>
<dbReference type="PANTHER" id="PTHR34138:SF1">
    <property type="entry name" value="CELL SHAPE-DETERMINING PROTEIN MREC"/>
    <property type="match status" value="1"/>
</dbReference>
<feature type="domain" description="Rod shape-determining protein MreC beta-barrel core" evidence="7">
    <location>
        <begin position="124"/>
        <end position="270"/>
    </location>
</feature>
<reference evidence="8" key="1">
    <citation type="journal article" date="2020" name="mSystems">
        <title>Genome- and Community-Level Interaction Insights into Carbon Utilization and Element Cycling Functions of Hydrothermarchaeota in Hydrothermal Sediment.</title>
        <authorList>
            <person name="Zhou Z."/>
            <person name="Liu Y."/>
            <person name="Xu W."/>
            <person name="Pan J."/>
            <person name="Luo Z.H."/>
            <person name="Li M."/>
        </authorList>
    </citation>
    <scope>NUCLEOTIDE SEQUENCE [LARGE SCALE GENOMIC DNA]</scope>
    <source>
        <strain evidence="8">SpSt-897</strain>
    </source>
</reference>
<dbReference type="InterPro" id="IPR042175">
    <property type="entry name" value="Cell/Rod_MreC_2"/>
</dbReference>
<protein>
    <recommendedName>
        <fullName evidence="2 5">Cell shape-determining protein MreC</fullName>
    </recommendedName>
    <alternativeName>
        <fullName evidence="4 5">Cell shape protein MreC</fullName>
    </alternativeName>
</protein>
<dbReference type="Pfam" id="PF04085">
    <property type="entry name" value="MreC"/>
    <property type="match status" value="1"/>
</dbReference>
<dbReference type="InterPro" id="IPR007221">
    <property type="entry name" value="MreC"/>
</dbReference>
<evidence type="ECO:0000256" key="3">
    <source>
        <dbReference type="ARBA" id="ARBA00022960"/>
    </source>
</evidence>
<evidence type="ECO:0000256" key="5">
    <source>
        <dbReference type="PIRNR" id="PIRNR038471"/>
    </source>
</evidence>
<organism evidence="8">
    <name type="scientific">Desulfobacca acetoxidans</name>
    <dbReference type="NCBI Taxonomy" id="60893"/>
    <lineage>
        <taxon>Bacteria</taxon>
        <taxon>Pseudomonadati</taxon>
        <taxon>Thermodesulfobacteriota</taxon>
        <taxon>Desulfobaccia</taxon>
        <taxon>Desulfobaccales</taxon>
        <taxon>Desulfobaccaceae</taxon>
        <taxon>Desulfobacca</taxon>
    </lineage>
</organism>
<dbReference type="Gene3D" id="2.40.10.350">
    <property type="entry name" value="Rod shape-determining protein MreC, domain 2"/>
    <property type="match status" value="1"/>
</dbReference>
<comment type="similarity">
    <text evidence="1 5">Belongs to the MreC family.</text>
</comment>
<dbReference type="PIRSF" id="PIRSF038471">
    <property type="entry name" value="MreC"/>
    <property type="match status" value="1"/>
</dbReference>
<dbReference type="InterPro" id="IPR055342">
    <property type="entry name" value="MreC_beta-barrel_core"/>
</dbReference>
<gene>
    <name evidence="8" type="primary">mreC</name>
    <name evidence="8" type="ORF">ENW96_13085</name>
</gene>
<keyword evidence="3 5" id="KW-0133">Cell shape</keyword>
<dbReference type="GO" id="GO:0008360">
    <property type="term" value="P:regulation of cell shape"/>
    <property type="evidence" value="ECO:0007669"/>
    <property type="project" value="UniProtKB-KW"/>
</dbReference>
<comment type="caution">
    <text evidence="8">The sequence shown here is derived from an EMBL/GenBank/DDBJ whole genome shotgun (WGS) entry which is preliminary data.</text>
</comment>
<dbReference type="NCBIfam" id="TIGR00219">
    <property type="entry name" value="mreC"/>
    <property type="match status" value="1"/>
</dbReference>
<evidence type="ECO:0000256" key="2">
    <source>
        <dbReference type="ARBA" id="ARBA00013855"/>
    </source>
</evidence>
<comment type="function">
    <text evidence="5">Involved in formation and maintenance of cell shape.</text>
</comment>
<dbReference type="EMBL" id="DTMF01000312">
    <property type="protein sequence ID" value="HGF35290.1"/>
    <property type="molecule type" value="Genomic_DNA"/>
</dbReference>
<dbReference type="AlphaFoldDB" id="A0A7C3ZA54"/>
<feature type="coiled-coil region" evidence="6">
    <location>
        <begin position="71"/>
        <end position="105"/>
    </location>
</feature>
<dbReference type="InterPro" id="IPR042177">
    <property type="entry name" value="Cell/Rod_1"/>
</dbReference>
<keyword evidence="6" id="KW-0175">Coiled coil</keyword>
<evidence type="ECO:0000256" key="4">
    <source>
        <dbReference type="ARBA" id="ARBA00032089"/>
    </source>
</evidence>
<accession>A0A7C3ZA54</accession>
<evidence type="ECO:0000313" key="8">
    <source>
        <dbReference type="EMBL" id="HGF35290.1"/>
    </source>
</evidence>
<evidence type="ECO:0000256" key="6">
    <source>
        <dbReference type="SAM" id="Coils"/>
    </source>
</evidence>
<dbReference type="GO" id="GO:0005886">
    <property type="term" value="C:plasma membrane"/>
    <property type="evidence" value="ECO:0007669"/>
    <property type="project" value="TreeGrafter"/>
</dbReference>
<evidence type="ECO:0000259" key="7">
    <source>
        <dbReference type="Pfam" id="PF04085"/>
    </source>
</evidence>
<proteinExistence type="inferred from homology"/>